<accession>W9ILX9</accession>
<dbReference type="HOGENOM" id="CLU_3351097_0_0_1"/>
<proteinExistence type="predicted"/>
<sequence>MSDYPDEGSESSSVDEYAESTHALSRTLDSIRSTGDI</sequence>
<dbReference type="EMBL" id="JH717841">
    <property type="protein sequence ID" value="EWY95657.1"/>
    <property type="molecule type" value="Genomic_DNA"/>
</dbReference>
<name>W9ILX9_FUSOX</name>
<organism evidence="2 3">
    <name type="scientific">Fusarium oxysporum NRRL 32931</name>
    <dbReference type="NCBI Taxonomy" id="660029"/>
    <lineage>
        <taxon>Eukaryota</taxon>
        <taxon>Fungi</taxon>
        <taxon>Dikarya</taxon>
        <taxon>Ascomycota</taxon>
        <taxon>Pezizomycotina</taxon>
        <taxon>Sordariomycetes</taxon>
        <taxon>Hypocreomycetidae</taxon>
        <taxon>Hypocreales</taxon>
        <taxon>Nectriaceae</taxon>
        <taxon>Fusarium</taxon>
        <taxon>Fusarium oxysporum species complex</taxon>
    </lineage>
</organism>
<evidence type="ECO:0000313" key="3">
    <source>
        <dbReference type="Proteomes" id="UP000030753"/>
    </source>
</evidence>
<feature type="region of interest" description="Disordered" evidence="1">
    <location>
        <begin position="1"/>
        <end position="37"/>
    </location>
</feature>
<protein>
    <submittedName>
        <fullName evidence="2">Uncharacterized protein</fullName>
    </submittedName>
</protein>
<dbReference type="AlphaFoldDB" id="W9ILX9"/>
<dbReference type="OrthoDB" id="27483at2759"/>
<dbReference type="Proteomes" id="UP000030753">
    <property type="component" value="Unassembled WGS sequence"/>
</dbReference>
<feature type="compositionally biased region" description="Polar residues" evidence="1">
    <location>
        <begin position="22"/>
        <end position="37"/>
    </location>
</feature>
<evidence type="ECO:0000256" key="1">
    <source>
        <dbReference type="SAM" id="MobiDB-lite"/>
    </source>
</evidence>
<gene>
    <name evidence="2" type="ORF">FOYG_04638</name>
</gene>
<reference evidence="2 3" key="1">
    <citation type="submission" date="2011-06" db="EMBL/GenBank/DDBJ databases">
        <title>The Genome Sequence of Fusarium oxysporum FOSC 3-a.</title>
        <authorList>
            <consortium name="The Broad Institute Genome Sequencing Platform"/>
            <person name="Ma L.-J."/>
            <person name="Gale L.R."/>
            <person name="Schwartz D.C."/>
            <person name="Zhou S."/>
            <person name="Corby-Kistler H."/>
            <person name="Young S.K."/>
            <person name="Zeng Q."/>
            <person name="Gargeya S."/>
            <person name="Fitzgerald M."/>
            <person name="Haas B."/>
            <person name="Abouelleil A."/>
            <person name="Alvarado L."/>
            <person name="Arachchi H.M."/>
            <person name="Berlin A."/>
            <person name="Brown A."/>
            <person name="Chapman S.B."/>
            <person name="Chen Z."/>
            <person name="Dunbar C."/>
            <person name="Freedman E."/>
            <person name="Gearin G."/>
            <person name="Gellesch M."/>
            <person name="Goldberg J."/>
            <person name="Griggs A."/>
            <person name="Gujja S."/>
            <person name="Heiman D."/>
            <person name="Howarth C."/>
            <person name="Larson L."/>
            <person name="Lui A."/>
            <person name="MacDonald P.J.P."/>
            <person name="Mehta T."/>
            <person name="Montmayeur A."/>
            <person name="Murphy C."/>
            <person name="Neiman D."/>
            <person name="Pearson M."/>
            <person name="Priest M."/>
            <person name="Roberts A."/>
            <person name="Saif S."/>
            <person name="Shea T."/>
            <person name="Shenoy N."/>
            <person name="Sisk P."/>
            <person name="Stolte C."/>
            <person name="Sykes S."/>
            <person name="Wortman J."/>
            <person name="Nusbaum C."/>
            <person name="Birren B."/>
        </authorList>
    </citation>
    <scope>NUCLEOTIDE SEQUENCE [LARGE SCALE GENOMIC DNA]</scope>
    <source>
        <strain evidence="3">FOSC 3-a</strain>
    </source>
</reference>
<evidence type="ECO:0000313" key="2">
    <source>
        <dbReference type="EMBL" id="EWY95657.1"/>
    </source>
</evidence>